<dbReference type="CDD" id="cd00408">
    <property type="entry name" value="DHDPS-like"/>
    <property type="match status" value="1"/>
</dbReference>
<feature type="active site" description="Schiff-base intermediate with substrate" evidence="4">
    <location>
        <position position="158"/>
    </location>
</feature>
<reference evidence="6 7" key="1">
    <citation type="submission" date="2018-03" db="EMBL/GenBank/DDBJ databases">
        <title>Bacteriophage NCPPB3778 and a type I-E CRISPR drive the evolution of the US Biological Select Agent, Rathayibacter toxicus.</title>
        <authorList>
            <person name="Davis E.W.II."/>
            <person name="Tabima J.F."/>
            <person name="Weisberg A.J."/>
            <person name="Dantas Lopes L."/>
            <person name="Wiseman M.S."/>
            <person name="Wiseman M.S."/>
            <person name="Pupko T."/>
            <person name="Belcher M.S."/>
            <person name="Sechler A.J."/>
            <person name="Tancos M.A."/>
            <person name="Schroeder B.K."/>
            <person name="Murray T.D."/>
            <person name="Luster D.G."/>
            <person name="Schneider W.L."/>
            <person name="Rogers E."/>
            <person name="Andreote F.D."/>
            <person name="Grunwald N.J."/>
            <person name="Putnam M.L."/>
            <person name="Chang J.H."/>
        </authorList>
    </citation>
    <scope>NUCLEOTIDE SEQUENCE [LARGE SCALE GENOMIC DNA]</scope>
    <source>
        <strain evidence="6 7">DSM 15932</strain>
    </source>
</reference>
<dbReference type="GO" id="GO:0008840">
    <property type="term" value="F:4-hydroxy-tetrahydrodipicolinate synthase activity"/>
    <property type="evidence" value="ECO:0007669"/>
    <property type="project" value="TreeGrafter"/>
</dbReference>
<dbReference type="PANTHER" id="PTHR12128">
    <property type="entry name" value="DIHYDRODIPICOLINATE SYNTHASE"/>
    <property type="match status" value="1"/>
</dbReference>
<evidence type="ECO:0000256" key="1">
    <source>
        <dbReference type="ARBA" id="ARBA00007592"/>
    </source>
</evidence>
<protein>
    <submittedName>
        <fullName evidence="6">Dihydrodipicolinate synthase family protein</fullName>
    </submittedName>
</protein>
<accession>A0A3Q9UUQ1</accession>
<dbReference type="AlphaFoldDB" id="A0A3Q9UUQ1"/>
<dbReference type="SUPFAM" id="SSF51569">
    <property type="entry name" value="Aldolase"/>
    <property type="match status" value="1"/>
</dbReference>
<sequence length="300" mass="30572">MLTGLSAFPLTPLRDDAVDGPAFAALVERLAAAGVDSIGALGSTGSAAYLDREERRRVAALAVRHAGQVPLVRISALRTSQVLALAEDAQEAGAAAVLLAPVSYQPLTDDDVLGLYEDVTAQLSVPLVVYDNPGTTHVTMTDELYGAIARLPRVASIKIPGVPADPAAAAERVTAIRAQVPAGVTIGVSGDASAARGLLAGCDAWYSVIGGTLPGPALTIARAAQSGDRAAAEAESARLQPLWDLFAEHGGSYRVIAAIAEQLGLAAPDCLPRPIRGLDAPARARVAEVVAALDLGTPTG</sequence>
<dbReference type="SMART" id="SM01130">
    <property type="entry name" value="DHDPS"/>
    <property type="match status" value="1"/>
</dbReference>
<keyword evidence="2 3" id="KW-0456">Lyase</keyword>
<dbReference type="InterPro" id="IPR002220">
    <property type="entry name" value="DapA-like"/>
</dbReference>
<name>A0A3Q9UUQ1_9MICO</name>
<evidence type="ECO:0000256" key="5">
    <source>
        <dbReference type="PIRSR" id="PIRSR001365-2"/>
    </source>
</evidence>
<dbReference type="KEGG" id="rfs:C1I64_16710"/>
<feature type="binding site" evidence="5">
    <location>
        <position position="44"/>
    </location>
    <ligand>
        <name>pyruvate</name>
        <dbReference type="ChEBI" id="CHEBI:15361"/>
    </ligand>
</feature>
<organism evidence="6 7">
    <name type="scientific">Rathayibacter festucae DSM 15932</name>
    <dbReference type="NCBI Taxonomy" id="1328866"/>
    <lineage>
        <taxon>Bacteria</taxon>
        <taxon>Bacillati</taxon>
        <taxon>Actinomycetota</taxon>
        <taxon>Actinomycetes</taxon>
        <taxon>Micrococcales</taxon>
        <taxon>Microbacteriaceae</taxon>
        <taxon>Rathayibacter</taxon>
    </lineage>
</organism>
<dbReference type="RefSeq" id="WP_127887969.1">
    <property type="nucleotide sequence ID" value="NZ_CP028137.1"/>
</dbReference>
<proteinExistence type="inferred from homology"/>
<dbReference type="InterPro" id="IPR013785">
    <property type="entry name" value="Aldolase_TIM"/>
</dbReference>
<dbReference type="PANTHER" id="PTHR12128:SF66">
    <property type="entry name" value="4-HYDROXY-2-OXOGLUTARATE ALDOLASE, MITOCHONDRIAL"/>
    <property type="match status" value="1"/>
</dbReference>
<evidence type="ECO:0000256" key="3">
    <source>
        <dbReference type="PIRNR" id="PIRNR001365"/>
    </source>
</evidence>
<dbReference type="EMBL" id="CP028137">
    <property type="protein sequence ID" value="AZZ53517.1"/>
    <property type="molecule type" value="Genomic_DNA"/>
</dbReference>
<dbReference type="Proteomes" id="UP000285317">
    <property type="component" value="Chromosome"/>
</dbReference>
<gene>
    <name evidence="6" type="ORF">C1I64_16710</name>
</gene>
<evidence type="ECO:0000256" key="4">
    <source>
        <dbReference type="PIRSR" id="PIRSR001365-1"/>
    </source>
</evidence>
<feature type="active site" description="Proton donor/acceptor" evidence="4">
    <location>
        <position position="130"/>
    </location>
</feature>
<dbReference type="GO" id="GO:0005829">
    <property type="term" value="C:cytosol"/>
    <property type="evidence" value="ECO:0007669"/>
    <property type="project" value="TreeGrafter"/>
</dbReference>
<dbReference type="Pfam" id="PF00701">
    <property type="entry name" value="DHDPS"/>
    <property type="match status" value="1"/>
</dbReference>
<evidence type="ECO:0000313" key="6">
    <source>
        <dbReference type="EMBL" id="AZZ53517.1"/>
    </source>
</evidence>
<dbReference type="Gene3D" id="3.20.20.70">
    <property type="entry name" value="Aldolase class I"/>
    <property type="match status" value="1"/>
</dbReference>
<evidence type="ECO:0000313" key="7">
    <source>
        <dbReference type="Proteomes" id="UP000285317"/>
    </source>
</evidence>
<dbReference type="PIRSF" id="PIRSF001365">
    <property type="entry name" value="DHDPS"/>
    <property type="match status" value="1"/>
</dbReference>
<evidence type="ECO:0000256" key="2">
    <source>
        <dbReference type="ARBA" id="ARBA00023239"/>
    </source>
</evidence>
<comment type="similarity">
    <text evidence="1 3">Belongs to the DapA family.</text>
</comment>